<dbReference type="AlphaFoldDB" id="G0QVF1"/>
<sequence length="274" mass="32244">MSFIRKWRYFYRVNVKWLKEWKRYTLQKIIYLFYIFQGILFLQHQKIIQICENYINDQKNGHTVTKSIKGDLFFEGNYKQDEKNGQGKLIIQDKLQYTGQFLNDKFNGQGILIDSDQNIYEGEFQENQKNGMGKYKTQISNYVGNFKNDKYEGKGQTVFLKNNDFYCGDFKNGKMHGQGEYQSKNFIYNGEFISDLFNGQGTYQNLENKIIYQGTFSNNCLDSSQETIIKYQNGDVYKGFVKNWNKHGKGIMCFANGNIAEGDFVDDLFQDSQQ</sequence>
<accession>G0QVF1</accession>
<dbReference type="InParanoid" id="G0QVF1"/>
<dbReference type="GeneID" id="14906920"/>
<dbReference type="PANTHER" id="PTHR43215">
    <property type="entry name" value="RADIAL SPOKE HEAD 1 HOMOLOG"/>
    <property type="match status" value="1"/>
</dbReference>
<evidence type="ECO:0000313" key="3">
    <source>
        <dbReference type="Proteomes" id="UP000008983"/>
    </source>
</evidence>
<dbReference type="Gene3D" id="2.20.110.10">
    <property type="entry name" value="Histone H3 K4-specific methyltransferase SET7/9 N-terminal domain"/>
    <property type="match status" value="3"/>
</dbReference>
<proteinExistence type="predicted"/>
<dbReference type="PANTHER" id="PTHR43215:SF14">
    <property type="entry name" value="RADIAL SPOKE HEAD 1 HOMOLOG"/>
    <property type="match status" value="1"/>
</dbReference>
<name>G0QVF1_ICHMU</name>
<dbReference type="EC" id="2.1.1.43" evidence="2"/>
<dbReference type="GO" id="GO:0008168">
    <property type="term" value="F:methyltransferase activity"/>
    <property type="evidence" value="ECO:0007669"/>
    <property type="project" value="UniProtKB-KW"/>
</dbReference>
<evidence type="ECO:0000313" key="2">
    <source>
        <dbReference type="EMBL" id="EGR30808.1"/>
    </source>
</evidence>
<keyword evidence="2" id="KW-0489">Methyltransferase</keyword>
<keyword evidence="3" id="KW-1185">Reference proteome</keyword>
<evidence type="ECO:0000256" key="1">
    <source>
        <dbReference type="ARBA" id="ARBA00022737"/>
    </source>
</evidence>
<dbReference type="SMART" id="SM00698">
    <property type="entry name" value="MORN"/>
    <property type="match status" value="7"/>
</dbReference>
<reference evidence="2 3" key="1">
    <citation type="submission" date="2011-07" db="EMBL/GenBank/DDBJ databases">
        <authorList>
            <person name="Coyne R."/>
            <person name="Brami D."/>
            <person name="Johnson J."/>
            <person name="Hostetler J."/>
            <person name="Hannick L."/>
            <person name="Clark T."/>
            <person name="Cassidy-Hanley D."/>
            <person name="Inman J."/>
        </authorList>
    </citation>
    <scope>NUCLEOTIDE SEQUENCE [LARGE SCALE GENOMIC DNA]</scope>
    <source>
        <strain evidence="2 3">G5</strain>
    </source>
</reference>
<dbReference type="RefSeq" id="XP_004032395.1">
    <property type="nucleotide sequence ID" value="XM_004032347.1"/>
</dbReference>
<dbReference type="OrthoDB" id="26278at2759"/>
<dbReference type="InterPro" id="IPR003409">
    <property type="entry name" value="MORN"/>
</dbReference>
<keyword evidence="2" id="KW-0808">Transferase</keyword>
<dbReference type="eggNOG" id="KOG0229">
    <property type="taxonomic scope" value="Eukaryota"/>
</dbReference>
<gene>
    <name evidence="2" type="ORF">IMG5_123220</name>
</gene>
<dbReference type="EMBL" id="GL983941">
    <property type="protein sequence ID" value="EGR30808.1"/>
    <property type="molecule type" value="Genomic_DNA"/>
</dbReference>
<dbReference type="SUPFAM" id="SSF82185">
    <property type="entry name" value="Histone H3 K4-specific methyltransferase SET7/9 N-terminal domain"/>
    <property type="match status" value="2"/>
</dbReference>
<dbReference type="Pfam" id="PF02493">
    <property type="entry name" value="MORN"/>
    <property type="match status" value="7"/>
</dbReference>
<dbReference type="Proteomes" id="UP000008983">
    <property type="component" value="Unassembled WGS sequence"/>
</dbReference>
<dbReference type="GO" id="GO:0032259">
    <property type="term" value="P:methylation"/>
    <property type="evidence" value="ECO:0007669"/>
    <property type="project" value="UniProtKB-KW"/>
</dbReference>
<protein>
    <submittedName>
        <fullName evidence="2">MORN repeat protein</fullName>
        <ecNumber evidence="2">2.1.1.43</ecNumber>
    </submittedName>
</protein>
<dbReference type="STRING" id="857967.G0QVF1"/>
<organism evidence="2 3">
    <name type="scientific">Ichthyophthirius multifiliis</name>
    <name type="common">White spot disease agent</name>
    <name type="synonym">Ich</name>
    <dbReference type="NCBI Taxonomy" id="5932"/>
    <lineage>
        <taxon>Eukaryota</taxon>
        <taxon>Sar</taxon>
        <taxon>Alveolata</taxon>
        <taxon>Ciliophora</taxon>
        <taxon>Intramacronucleata</taxon>
        <taxon>Oligohymenophorea</taxon>
        <taxon>Hymenostomatida</taxon>
        <taxon>Ophryoglenina</taxon>
        <taxon>Ichthyophthirius</taxon>
    </lineage>
</organism>
<keyword evidence="1" id="KW-0677">Repeat</keyword>